<evidence type="ECO:0000313" key="3">
    <source>
        <dbReference type="Proteomes" id="UP000029080"/>
    </source>
</evidence>
<keyword evidence="3" id="KW-1185">Reference proteome</keyword>
<evidence type="ECO:0000256" key="1">
    <source>
        <dbReference type="SAM" id="Phobius"/>
    </source>
</evidence>
<dbReference type="EMBL" id="JGZU01000005">
    <property type="protein sequence ID" value="KFJ07098.1"/>
    <property type="molecule type" value="Genomic_DNA"/>
</dbReference>
<comment type="caution">
    <text evidence="2">The sequence shown here is derived from an EMBL/GenBank/DDBJ whole genome shotgun (WGS) entry which is preliminary data.</text>
</comment>
<keyword evidence="1" id="KW-1133">Transmembrane helix</keyword>
<feature type="transmembrane region" description="Helical" evidence="1">
    <location>
        <begin position="28"/>
        <end position="50"/>
    </location>
</feature>
<dbReference type="AlphaFoldDB" id="A0A087EH47"/>
<evidence type="ECO:0000313" key="2">
    <source>
        <dbReference type="EMBL" id="KFJ07098.1"/>
    </source>
</evidence>
<dbReference type="STRING" id="356829.BITS_1524"/>
<protein>
    <submittedName>
        <fullName evidence="2">Uncharacterized protein</fullName>
    </submittedName>
</protein>
<name>A0A087EH47_9BIFI</name>
<sequence length="125" mass="13649">MGESECGRRGAACHALIYGREEIVQKRLSYGIGLALALISGTLFIEVLGVENPCKHIRRIGIEMLEILIKVEGVGPSVFLLHICSDDVQVVEIHGCIDFRGDLLAHITAGVLVLRNICTRCIIPE</sequence>
<dbReference type="Proteomes" id="UP000029080">
    <property type="component" value="Unassembled WGS sequence"/>
</dbReference>
<gene>
    <name evidence="2" type="ORF">BITS_1524</name>
</gene>
<proteinExistence type="predicted"/>
<organism evidence="2 3">
    <name type="scientific">Bifidobacterium tsurumiense</name>
    <dbReference type="NCBI Taxonomy" id="356829"/>
    <lineage>
        <taxon>Bacteria</taxon>
        <taxon>Bacillati</taxon>
        <taxon>Actinomycetota</taxon>
        <taxon>Actinomycetes</taxon>
        <taxon>Bifidobacteriales</taxon>
        <taxon>Bifidobacteriaceae</taxon>
        <taxon>Bifidobacterium</taxon>
    </lineage>
</organism>
<keyword evidence="1" id="KW-0472">Membrane</keyword>
<keyword evidence="1" id="KW-0812">Transmembrane</keyword>
<accession>A0A087EH47</accession>
<reference evidence="2 3" key="1">
    <citation type="submission" date="2014-03" db="EMBL/GenBank/DDBJ databases">
        <title>Genomics of Bifidobacteria.</title>
        <authorList>
            <person name="Ventura M."/>
            <person name="Milani C."/>
            <person name="Lugli G.A."/>
        </authorList>
    </citation>
    <scope>NUCLEOTIDE SEQUENCE [LARGE SCALE GENOMIC DNA]</scope>
    <source>
        <strain evidence="2 3">JCM 13495</strain>
    </source>
</reference>